<feature type="non-terminal residue" evidence="1">
    <location>
        <position position="1"/>
    </location>
</feature>
<reference evidence="1" key="2">
    <citation type="submission" date="2016-05" db="EMBL/GenBank/DDBJ databases">
        <title>Comparative analysis highlights variable genome content of wheat rusts and divergence of the mating loci.</title>
        <authorList>
            <person name="Cuomo C.A."/>
            <person name="Bakkeren G."/>
            <person name="Szabo L."/>
            <person name="Khalil H."/>
            <person name="Joly D."/>
            <person name="Goldberg J."/>
            <person name="Young S."/>
            <person name="Zeng Q."/>
            <person name="Fellers J."/>
        </authorList>
    </citation>
    <scope>NUCLEOTIDE SEQUENCE [LARGE SCALE GENOMIC DNA]</scope>
    <source>
        <strain evidence="1">1-1 BBBD Race 1</strain>
    </source>
</reference>
<sequence length="199" mass="22390">FITEENKKEPHLIWKALIAHFQSASAQNQLVVYQDFLKIRYTSSLEKFLTDIDLGLSHIRSVGIQIVKLEKRTLDEHLLAEYLVNLLPPKLESTKDLLLNKSPIDIDTVKQYLNSKSLSLSNVNTSTDSDSVTIKSEAALKTVSINCQDGCHNENARHSKANCYKLYPNKAPEAYKKRQLLAKAKKANAVTSEDISGVY</sequence>
<reference evidence="2 3" key="3">
    <citation type="journal article" date="2017" name="G3 (Bethesda)">
        <title>Comparative analysis highlights variable genome content of wheat rusts and divergence of the mating loci.</title>
        <authorList>
            <person name="Cuomo C.A."/>
            <person name="Bakkeren G."/>
            <person name="Khalil H.B."/>
            <person name="Panwar V."/>
            <person name="Joly D."/>
            <person name="Linning R."/>
            <person name="Sakthikumar S."/>
            <person name="Song X."/>
            <person name="Adiconis X."/>
            <person name="Fan L."/>
            <person name="Goldberg J.M."/>
            <person name="Levin J.Z."/>
            <person name="Young S."/>
            <person name="Zeng Q."/>
            <person name="Anikster Y."/>
            <person name="Bruce M."/>
            <person name="Wang M."/>
            <person name="Yin C."/>
            <person name="McCallum B."/>
            <person name="Szabo L.J."/>
            <person name="Hulbert S."/>
            <person name="Chen X."/>
            <person name="Fellers J.P."/>
        </authorList>
    </citation>
    <scope>NUCLEOTIDE SEQUENCE</scope>
    <source>
        <strain evidence="2">isolate 1-1 / race 1 (BBBD)</strain>
        <strain evidence="3">Isolate 1-1 / race 1 (BBBD)</strain>
    </source>
</reference>
<dbReference type="VEuPathDB" id="FungiDB:PTTG_30935"/>
<evidence type="ECO:0000313" key="3">
    <source>
        <dbReference type="Proteomes" id="UP000005240"/>
    </source>
</evidence>
<accession>A0A180FWT0</accession>
<name>A0A180FWT0_PUCT1</name>
<proteinExistence type="predicted"/>
<organism evidence="1">
    <name type="scientific">Puccinia triticina (isolate 1-1 / race 1 (BBBD))</name>
    <name type="common">Brown leaf rust fungus</name>
    <dbReference type="NCBI Taxonomy" id="630390"/>
    <lineage>
        <taxon>Eukaryota</taxon>
        <taxon>Fungi</taxon>
        <taxon>Dikarya</taxon>
        <taxon>Basidiomycota</taxon>
        <taxon>Pucciniomycotina</taxon>
        <taxon>Pucciniomycetes</taxon>
        <taxon>Pucciniales</taxon>
        <taxon>Pucciniaceae</taxon>
        <taxon>Puccinia</taxon>
    </lineage>
</organism>
<dbReference type="OrthoDB" id="2504515at2759"/>
<gene>
    <name evidence="1" type="ORF">PTTG_30935</name>
</gene>
<dbReference type="EMBL" id="ADAS02009327">
    <property type="protein sequence ID" value="OAV84936.1"/>
    <property type="molecule type" value="Genomic_DNA"/>
</dbReference>
<reference evidence="1" key="1">
    <citation type="submission" date="2009-11" db="EMBL/GenBank/DDBJ databases">
        <authorList>
            <consortium name="The Broad Institute Genome Sequencing Platform"/>
            <person name="Ward D."/>
            <person name="Feldgarden M."/>
            <person name="Earl A."/>
            <person name="Young S.K."/>
            <person name="Zeng Q."/>
            <person name="Koehrsen M."/>
            <person name="Alvarado L."/>
            <person name="Berlin A."/>
            <person name="Bochicchio J."/>
            <person name="Borenstein D."/>
            <person name="Chapman S.B."/>
            <person name="Chen Z."/>
            <person name="Engels R."/>
            <person name="Freedman E."/>
            <person name="Gellesch M."/>
            <person name="Goldberg J."/>
            <person name="Griggs A."/>
            <person name="Gujja S."/>
            <person name="Heilman E."/>
            <person name="Heiman D."/>
            <person name="Hepburn T."/>
            <person name="Howarth C."/>
            <person name="Jen D."/>
            <person name="Larson L."/>
            <person name="Lewis B."/>
            <person name="Mehta T."/>
            <person name="Park D."/>
            <person name="Pearson M."/>
            <person name="Roberts A."/>
            <person name="Saif S."/>
            <person name="Shea T."/>
            <person name="Shenoy N."/>
            <person name="Sisk P."/>
            <person name="Stolte C."/>
            <person name="Sykes S."/>
            <person name="Thomson T."/>
            <person name="Walk T."/>
            <person name="White J."/>
            <person name="Yandava C."/>
            <person name="Izard J."/>
            <person name="Baranova O.V."/>
            <person name="Blanton J.M."/>
            <person name="Tanner A.C."/>
            <person name="Dewhirst F.E."/>
            <person name="Haas B."/>
            <person name="Nusbaum C."/>
            <person name="Birren B."/>
        </authorList>
    </citation>
    <scope>NUCLEOTIDE SEQUENCE [LARGE SCALE GENOMIC DNA]</scope>
    <source>
        <strain evidence="1">1-1 BBBD Race 1</strain>
    </source>
</reference>
<dbReference type="Proteomes" id="UP000005240">
    <property type="component" value="Unassembled WGS sequence"/>
</dbReference>
<keyword evidence="3" id="KW-1185">Reference proteome</keyword>
<dbReference type="AlphaFoldDB" id="A0A180FWT0"/>
<protein>
    <submittedName>
        <fullName evidence="1 2">Uncharacterized protein</fullName>
    </submittedName>
</protein>
<evidence type="ECO:0000313" key="1">
    <source>
        <dbReference type="EMBL" id="OAV84936.1"/>
    </source>
</evidence>
<dbReference type="EnsemblFungi" id="PTTG_30935-t43_1">
    <property type="protein sequence ID" value="PTTG_30935-t43_1-p1"/>
    <property type="gene ID" value="PTTG_30935"/>
</dbReference>
<reference evidence="2" key="4">
    <citation type="submission" date="2025-05" db="UniProtKB">
        <authorList>
            <consortium name="EnsemblFungi"/>
        </authorList>
    </citation>
    <scope>IDENTIFICATION</scope>
    <source>
        <strain evidence="2">isolate 1-1 / race 1 (BBBD)</strain>
    </source>
</reference>
<feature type="non-terminal residue" evidence="1">
    <location>
        <position position="199"/>
    </location>
</feature>
<evidence type="ECO:0000313" key="2">
    <source>
        <dbReference type="EnsemblFungi" id="PTTG_30935-t43_1-p1"/>
    </source>
</evidence>